<evidence type="ECO:0000256" key="6">
    <source>
        <dbReference type="ARBA" id="ARBA00022839"/>
    </source>
</evidence>
<keyword evidence="11" id="KW-1185">Reference proteome</keyword>
<dbReference type="AlphaFoldDB" id="A0A078HYZ6"/>
<keyword evidence="8" id="KW-0539">Nucleus</keyword>
<gene>
    <name evidence="10" type="primary">BnaC03g14580D</name>
    <name evidence="9" type="ORF">DARMORV10_C03P17100.1</name>
    <name evidence="10" type="ORF">GSBRNA2T00077340001</name>
</gene>
<evidence type="ECO:0000313" key="10">
    <source>
        <dbReference type="EMBL" id="CDY43825.1"/>
    </source>
</evidence>
<dbReference type="GO" id="GO:0004527">
    <property type="term" value="F:exonuclease activity"/>
    <property type="evidence" value="ECO:0007669"/>
    <property type="project" value="UniProtKB-KW"/>
</dbReference>
<evidence type="ECO:0000256" key="7">
    <source>
        <dbReference type="ARBA" id="ARBA00023204"/>
    </source>
</evidence>
<name>A0A078HYZ6_BRANA</name>
<dbReference type="Gene3D" id="3.30.870.10">
    <property type="entry name" value="Endonuclease Chain A"/>
    <property type="match status" value="1"/>
</dbReference>
<dbReference type="PaxDb" id="3708-A0A078HYZ6"/>
<evidence type="ECO:0000256" key="4">
    <source>
        <dbReference type="ARBA" id="ARBA00022763"/>
    </source>
</evidence>
<evidence type="ECO:0000313" key="11">
    <source>
        <dbReference type="Proteomes" id="UP000028999"/>
    </source>
</evidence>
<reference evidence="10 11" key="1">
    <citation type="journal article" date="2014" name="Science">
        <title>Plant genetics. Early allopolyploid evolution in the post-Neolithic Brassica napus oilseed genome.</title>
        <authorList>
            <person name="Chalhoub B."/>
            <person name="Denoeud F."/>
            <person name="Liu S."/>
            <person name="Parkin I.A."/>
            <person name="Tang H."/>
            <person name="Wang X."/>
            <person name="Chiquet J."/>
            <person name="Belcram H."/>
            <person name="Tong C."/>
            <person name="Samans B."/>
            <person name="Correa M."/>
            <person name="Da Silva C."/>
            <person name="Just J."/>
            <person name="Falentin C."/>
            <person name="Koh C.S."/>
            <person name="Le Clainche I."/>
            <person name="Bernard M."/>
            <person name="Bento P."/>
            <person name="Noel B."/>
            <person name="Labadie K."/>
            <person name="Alberti A."/>
            <person name="Charles M."/>
            <person name="Arnaud D."/>
            <person name="Guo H."/>
            <person name="Daviaud C."/>
            <person name="Alamery S."/>
            <person name="Jabbari K."/>
            <person name="Zhao M."/>
            <person name="Edger P.P."/>
            <person name="Chelaifa H."/>
            <person name="Tack D."/>
            <person name="Lassalle G."/>
            <person name="Mestiri I."/>
            <person name="Schnel N."/>
            <person name="Le Paslier M.C."/>
            <person name="Fan G."/>
            <person name="Renault V."/>
            <person name="Bayer P.E."/>
            <person name="Golicz A.A."/>
            <person name="Manoli S."/>
            <person name="Lee T.H."/>
            <person name="Thi V.H."/>
            <person name="Chalabi S."/>
            <person name="Hu Q."/>
            <person name="Fan C."/>
            <person name="Tollenaere R."/>
            <person name="Lu Y."/>
            <person name="Battail C."/>
            <person name="Shen J."/>
            <person name="Sidebottom C.H."/>
            <person name="Wang X."/>
            <person name="Canaguier A."/>
            <person name="Chauveau A."/>
            <person name="Berard A."/>
            <person name="Deniot G."/>
            <person name="Guan M."/>
            <person name="Liu Z."/>
            <person name="Sun F."/>
            <person name="Lim Y.P."/>
            <person name="Lyons E."/>
            <person name="Town C.D."/>
            <person name="Bancroft I."/>
            <person name="Wang X."/>
            <person name="Meng J."/>
            <person name="Ma J."/>
            <person name="Pires J.C."/>
            <person name="King G.J."/>
            <person name="Brunel D."/>
            <person name="Delourme R."/>
            <person name="Renard M."/>
            <person name="Aury J.M."/>
            <person name="Adams K.L."/>
            <person name="Batley J."/>
            <person name="Snowdon R.J."/>
            <person name="Tost J."/>
            <person name="Edwards D."/>
            <person name="Zhou Y."/>
            <person name="Hua W."/>
            <person name="Sharpe A.G."/>
            <person name="Paterson A.H."/>
            <person name="Guan C."/>
            <person name="Wincker P."/>
        </authorList>
    </citation>
    <scope>NUCLEOTIDE SEQUENCE [LARGE SCALE GENOMIC DNA]</scope>
    <source>
        <strain evidence="11">cv. Darmor-bzh</strain>
    </source>
</reference>
<dbReference type="Gramene" id="CDY43825">
    <property type="protein sequence ID" value="CDY43825"/>
    <property type="gene ID" value="GSBRNA2T00077340001"/>
</dbReference>
<sequence length="90" mass="10280">MEFSVRLRKNLKVIDLNGRPKSQTLILYGTHCSRATFLGYPGGVRVVFLQTINLIHVDWNNKSQGLWIQDFPWEDNGKDLSEGCEADLTN</sequence>
<accession>A0A078HYZ6</accession>
<dbReference type="Proteomes" id="UP001295469">
    <property type="component" value="Chromosome C03"/>
</dbReference>
<evidence type="ECO:0000256" key="3">
    <source>
        <dbReference type="ARBA" id="ARBA00022722"/>
    </source>
</evidence>
<dbReference type="InterPro" id="IPR010347">
    <property type="entry name" value="Tdp1"/>
</dbReference>
<dbReference type="GO" id="GO:0005634">
    <property type="term" value="C:nucleus"/>
    <property type="evidence" value="ECO:0007669"/>
    <property type="project" value="UniProtKB-SubCell"/>
</dbReference>
<protein>
    <submittedName>
        <fullName evidence="9">(rape) hypothetical protein</fullName>
    </submittedName>
    <submittedName>
        <fullName evidence="10">BnaC03g14580D protein</fullName>
    </submittedName>
</protein>
<evidence type="ECO:0000256" key="5">
    <source>
        <dbReference type="ARBA" id="ARBA00022801"/>
    </source>
</evidence>
<keyword evidence="5" id="KW-0378">Hydrolase</keyword>
<dbReference type="SUPFAM" id="SSF56024">
    <property type="entry name" value="Phospholipase D/nuclease"/>
    <property type="match status" value="1"/>
</dbReference>
<dbReference type="Pfam" id="PF06087">
    <property type="entry name" value="Tyr-DNA_phospho"/>
    <property type="match status" value="1"/>
</dbReference>
<organism evidence="10 11">
    <name type="scientific">Brassica napus</name>
    <name type="common">Rape</name>
    <dbReference type="NCBI Taxonomy" id="3708"/>
    <lineage>
        <taxon>Eukaryota</taxon>
        <taxon>Viridiplantae</taxon>
        <taxon>Streptophyta</taxon>
        <taxon>Embryophyta</taxon>
        <taxon>Tracheophyta</taxon>
        <taxon>Spermatophyta</taxon>
        <taxon>Magnoliopsida</taxon>
        <taxon>eudicotyledons</taxon>
        <taxon>Gunneridae</taxon>
        <taxon>Pentapetalae</taxon>
        <taxon>rosids</taxon>
        <taxon>malvids</taxon>
        <taxon>Brassicales</taxon>
        <taxon>Brassicaceae</taxon>
        <taxon>Brassiceae</taxon>
        <taxon>Brassica</taxon>
    </lineage>
</organism>
<evidence type="ECO:0000313" key="9">
    <source>
        <dbReference type="EMBL" id="CAF1699068.1"/>
    </source>
</evidence>
<evidence type="ECO:0000256" key="8">
    <source>
        <dbReference type="ARBA" id="ARBA00023242"/>
    </source>
</evidence>
<dbReference type="GO" id="GO:0006281">
    <property type="term" value="P:DNA repair"/>
    <property type="evidence" value="ECO:0007669"/>
    <property type="project" value="UniProtKB-KW"/>
</dbReference>
<dbReference type="GO" id="GO:0008081">
    <property type="term" value="F:phosphoric diester hydrolase activity"/>
    <property type="evidence" value="ECO:0007669"/>
    <property type="project" value="InterPro"/>
</dbReference>
<dbReference type="PANTHER" id="PTHR12415">
    <property type="entry name" value="TYROSYL-DNA PHOSPHODIESTERASE 1"/>
    <property type="match status" value="1"/>
</dbReference>
<reference evidence="10" key="2">
    <citation type="submission" date="2014-06" db="EMBL/GenBank/DDBJ databases">
        <authorList>
            <person name="Genoscope - CEA"/>
        </authorList>
    </citation>
    <scope>NUCLEOTIDE SEQUENCE</scope>
</reference>
<keyword evidence="6" id="KW-0269">Exonuclease</keyword>
<comment type="subcellular location">
    <subcellularLocation>
        <location evidence="1">Nucleus</location>
    </subcellularLocation>
</comment>
<keyword evidence="3" id="KW-0540">Nuclease</keyword>
<proteinExistence type="inferred from homology"/>
<dbReference type="EMBL" id="HG994367">
    <property type="protein sequence ID" value="CAF1699068.1"/>
    <property type="molecule type" value="Genomic_DNA"/>
</dbReference>
<comment type="similarity">
    <text evidence="2">Belongs to the tyrosyl-DNA phosphodiesterase family.</text>
</comment>
<evidence type="ECO:0000256" key="2">
    <source>
        <dbReference type="ARBA" id="ARBA00010205"/>
    </source>
</evidence>
<reference evidence="9" key="3">
    <citation type="submission" date="2021-01" db="EMBL/GenBank/DDBJ databases">
        <authorList>
            <consortium name="Genoscope - CEA"/>
            <person name="William W."/>
        </authorList>
    </citation>
    <scope>NUCLEOTIDE SEQUENCE</scope>
</reference>
<dbReference type="EMBL" id="LK032569">
    <property type="protein sequence ID" value="CDY43825.1"/>
    <property type="molecule type" value="Genomic_DNA"/>
</dbReference>
<evidence type="ECO:0000256" key="1">
    <source>
        <dbReference type="ARBA" id="ARBA00004123"/>
    </source>
</evidence>
<dbReference type="STRING" id="3708.A0A078HYZ6"/>
<dbReference type="PANTHER" id="PTHR12415:SF0">
    <property type="entry name" value="TYROSYL-DNA PHOSPHODIESTERASE 1"/>
    <property type="match status" value="1"/>
</dbReference>
<dbReference type="Proteomes" id="UP000028999">
    <property type="component" value="Unassembled WGS sequence"/>
</dbReference>
<keyword evidence="7" id="KW-0234">DNA repair</keyword>
<keyword evidence="4" id="KW-0227">DNA damage</keyword>